<keyword evidence="2" id="KW-1185">Reference proteome</keyword>
<dbReference type="OrthoDB" id="876838at2"/>
<reference evidence="1 2" key="1">
    <citation type="submission" date="2018-12" db="EMBL/GenBank/DDBJ databases">
        <title>Hymenobacter gummosus sp. nov., isolated from a spring.</title>
        <authorList>
            <person name="Nie L."/>
        </authorList>
    </citation>
    <scope>NUCLEOTIDE SEQUENCE [LARGE SCALE GENOMIC DNA]</scope>
    <source>
        <strain evidence="1 2">KCTC 52166</strain>
    </source>
</reference>
<accession>A0A431U4L9</accession>
<dbReference type="AlphaFoldDB" id="A0A431U4L9"/>
<sequence>MAWPQMASSAQQAPYRVVVADARTRAALPAATVQADGRTLRPDAAGRLSLPARPQRLQLSHVGYQSRLWQPAPAADTLWLTPQATALPGVQVRAQPRAVLWRYAGKSRWPQDAFVQGLIPGQQVAVHYRPADSTRQYRIRAVRVRLGQRFPEGPAGMFTDRRQFPKGQLRVHLALPGPDGAPTADFAAQSWLITPAQSEGHDNGWLRLPCDAELLVPAGGLFVVATSLSSPDETALRARMLEYRKGHPETGTDFNSKEPKRKGTTLNQFVEVQPAGGPTRLVPAEDYPAVAQRTAPNEAGGHSWQYRSRRWQSQQAYYAEMRQRFPHSDYSPANYELVLEVEEL</sequence>
<name>A0A431U4L9_9BACT</name>
<gene>
    <name evidence="1" type="ORF">EJV47_09250</name>
</gene>
<protein>
    <submittedName>
        <fullName evidence="1">Uncharacterized protein</fullName>
    </submittedName>
</protein>
<dbReference type="Proteomes" id="UP000282184">
    <property type="component" value="Unassembled WGS sequence"/>
</dbReference>
<comment type="caution">
    <text evidence="1">The sequence shown here is derived from an EMBL/GenBank/DDBJ whole genome shotgun (WGS) entry which is preliminary data.</text>
</comment>
<evidence type="ECO:0000313" key="2">
    <source>
        <dbReference type="Proteomes" id="UP000282184"/>
    </source>
</evidence>
<organism evidence="1 2">
    <name type="scientific">Hymenobacter gummosus</name>
    <dbReference type="NCBI Taxonomy" id="1776032"/>
    <lineage>
        <taxon>Bacteria</taxon>
        <taxon>Pseudomonadati</taxon>
        <taxon>Bacteroidota</taxon>
        <taxon>Cytophagia</taxon>
        <taxon>Cytophagales</taxon>
        <taxon>Hymenobacteraceae</taxon>
        <taxon>Hymenobacter</taxon>
    </lineage>
</organism>
<dbReference type="EMBL" id="RXOF01000004">
    <property type="protein sequence ID" value="RTQ50796.1"/>
    <property type="molecule type" value="Genomic_DNA"/>
</dbReference>
<proteinExistence type="predicted"/>
<evidence type="ECO:0000313" key="1">
    <source>
        <dbReference type="EMBL" id="RTQ50796.1"/>
    </source>
</evidence>
<dbReference type="RefSeq" id="WP_126692862.1">
    <property type="nucleotide sequence ID" value="NZ_RXOF01000004.1"/>
</dbReference>